<keyword evidence="3" id="KW-1185">Reference proteome</keyword>
<dbReference type="InterPro" id="IPR022894">
    <property type="entry name" value="Oligoribonuclease"/>
</dbReference>
<keyword evidence="1" id="KW-0540">Nuclease</keyword>
<evidence type="ECO:0000313" key="3">
    <source>
        <dbReference type="Proteomes" id="UP000256964"/>
    </source>
</evidence>
<sequence>MEARVQAVVNALETEMQAVMDEVDVCLADAQEWVTGQSEKTAALRDQVRELQDRISVLARDNCALRKRIQRRDARLAASSSGSASQPVETQMHTLQLKARGGVIPEPVRDLVRELVALGLKVDQVQTAILAVAATVGISVEGSISARSISRIMSEAYVAEQMQIAEGIHTTKDYLSRNIYLNDGDSHTRLSFGVHSAPNHKSATQLKGWKDLAADAFATYNASPRGQANPGDARSLAIKSRGSMSDHSEDQKKFSNSWEDYKRTCDRQVRGEKALASRRPDKVLNVLVEETSKTVEGAGGNEAWASLSEVEQQSAVISGGESGEELNAVKGGYTRMSAYWEKAGLQPPILLMNRDNEAASSSKDPRTRRQASNKSCGGAIKLVELAGAIFRHKDNKKGQQDSWRWYAESVLGHLITFPDTSNTRFGSYAEAAAELICHRDLYIQYLEFIRDKKESCSFNHLEQNVYRGLQDPPTLAELCILALYGQAVGRPYMRLVRQGKLTNHLDLGPLHDELKQHIHHIIIDPDILLAADARHEDGTLDGKPWGRPDLFVAIHTLMPSLPSLRGALVEFFEGALETWGRFTAEFAPSGPITQLSQTQRQKAWMRPTNDENEGALGIKRVRSRVAPNMSQHQHDARVLYSTNKTGTYIAELGTEDRAYLRHEARRLDASGLEKKRRREVVEADKRVVAEKCRKIQDRVDRVDERRRQLVALSPILTTADPRLIEEKLTVKQIDDHLDWHRLFYDNRRPKSTRRIPLKSALRNKREKFQALWEAVTRYEKSPLRVLPSLETLGGEEEEEEEDMEVDEERTALGVQDEYYQQSVRLGSVGWKHLSVML</sequence>
<dbReference type="OrthoDB" id="3236156at2759"/>
<dbReference type="PANTHER" id="PTHR11046:SF25">
    <property type="match status" value="1"/>
</dbReference>
<accession>A0A371CH00</accession>
<evidence type="ECO:0000256" key="1">
    <source>
        <dbReference type="ARBA" id="ARBA00022722"/>
    </source>
</evidence>
<dbReference type="GO" id="GO:0000175">
    <property type="term" value="F:3'-5'-RNA exonuclease activity"/>
    <property type="evidence" value="ECO:0007669"/>
    <property type="project" value="InterPro"/>
</dbReference>
<keyword evidence="1" id="KW-0378">Hydrolase</keyword>
<evidence type="ECO:0000313" key="2">
    <source>
        <dbReference type="EMBL" id="RDX39560.1"/>
    </source>
</evidence>
<dbReference type="PANTHER" id="PTHR11046">
    <property type="entry name" value="OLIGORIBONUCLEASE, MITOCHONDRIAL"/>
    <property type="match status" value="1"/>
</dbReference>
<proteinExistence type="predicted"/>
<dbReference type="AlphaFoldDB" id="A0A371CH00"/>
<dbReference type="EMBL" id="KZ857752">
    <property type="protein sequence ID" value="RDX39560.1"/>
    <property type="molecule type" value="Genomic_DNA"/>
</dbReference>
<dbReference type="Proteomes" id="UP000256964">
    <property type="component" value="Unassembled WGS sequence"/>
</dbReference>
<name>A0A371CH00_9APHY</name>
<protein>
    <submittedName>
        <fullName evidence="2">Uncharacterized protein</fullName>
    </submittedName>
</protein>
<organism evidence="2 3">
    <name type="scientific">Lentinus brumalis</name>
    <dbReference type="NCBI Taxonomy" id="2498619"/>
    <lineage>
        <taxon>Eukaryota</taxon>
        <taxon>Fungi</taxon>
        <taxon>Dikarya</taxon>
        <taxon>Basidiomycota</taxon>
        <taxon>Agaricomycotina</taxon>
        <taxon>Agaricomycetes</taxon>
        <taxon>Polyporales</taxon>
        <taxon>Polyporaceae</taxon>
        <taxon>Lentinus</taxon>
    </lineage>
</organism>
<gene>
    <name evidence="2" type="ORF">OH76DRAFT_1523256</name>
</gene>
<reference evidence="2 3" key="1">
    <citation type="journal article" date="2018" name="Biotechnol. Biofuels">
        <title>Integrative visual omics of the white-rot fungus Polyporus brumalis exposes the biotechnological potential of its oxidative enzymes for delignifying raw plant biomass.</title>
        <authorList>
            <person name="Miyauchi S."/>
            <person name="Rancon A."/>
            <person name="Drula E."/>
            <person name="Hage H."/>
            <person name="Chaduli D."/>
            <person name="Favel A."/>
            <person name="Grisel S."/>
            <person name="Henrissat B."/>
            <person name="Herpoel-Gimbert I."/>
            <person name="Ruiz-Duenas F.J."/>
            <person name="Chevret D."/>
            <person name="Hainaut M."/>
            <person name="Lin J."/>
            <person name="Wang M."/>
            <person name="Pangilinan J."/>
            <person name="Lipzen A."/>
            <person name="Lesage-Meessen L."/>
            <person name="Navarro D."/>
            <person name="Riley R."/>
            <person name="Grigoriev I.V."/>
            <person name="Zhou S."/>
            <person name="Raouche S."/>
            <person name="Rosso M.N."/>
        </authorList>
    </citation>
    <scope>NUCLEOTIDE SEQUENCE [LARGE SCALE GENOMIC DNA]</scope>
    <source>
        <strain evidence="2 3">BRFM 1820</strain>
    </source>
</reference>
<dbReference type="STRING" id="139420.A0A371CH00"/>